<evidence type="ECO:0000313" key="2">
    <source>
        <dbReference type="EMBL" id="SDW64815.1"/>
    </source>
</evidence>
<reference evidence="3" key="1">
    <citation type="submission" date="2016-10" db="EMBL/GenBank/DDBJ databases">
        <authorList>
            <person name="Varghese N."/>
            <person name="Submissions S."/>
        </authorList>
    </citation>
    <scope>NUCLEOTIDE SEQUENCE [LARGE SCALE GENOMIC DNA]</scope>
    <source>
        <strain evidence="3">NRRL B-59562</strain>
    </source>
</reference>
<dbReference type="AlphaFoldDB" id="A0A1H2V954"/>
<dbReference type="STRING" id="1007099.SAMN05216287_1168"/>
<keyword evidence="3" id="KW-1185">Reference proteome</keyword>
<dbReference type="Pfam" id="PF13460">
    <property type="entry name" value="NAD_binding_10"/>
    <property type="match status" value="1"/>
</dbReference>
<dbReference type="PANTHER" id="PTHR47129">
    <property type="entry name" value="QUINONE OXIDOREDUCTASE 2"/>
    <property type="match status" value="1"/>
</dbReference>
<dbReference type="CDD" id="cd05269">
    <property type="entry name" value="TMR_SDR_a"/>
    <property type="match status" value="1"/>
</dbReference>
<name>A0A1H2V954_9PSED</name>
<dbReference type="EMBL" id="FNNU01000002">
    <property type="protein sequence ID" value="SDW64815.1"/>
    <property type="molecule type" value="Genomic_DNA"/>
</dbReference>
<dbReference type="InterPro" id="IPR016040">
    <property type="entry name" value="NAD(P)-bd_dom"/>
</dbReference>
<dbReference type="SUPFAM" id="SSF51735">
    <property type="entry name" value="NAD(P)-binding Rossmann-fold domains"/>
    <property type="match status" value="1"/>
</dbReference>
<dbReference type="InterPro" id="IPR052718">
    <property type="entry name" value="NmrA-type_oxidoreductase"/>
</dbReference>
<dbReference type="OrthoDB" id="5510591at2"/>
<gene>
    <name evidence="2" type="ORF">SAMN05216287_1168</name>
</gene>
<feature type="domain" description="NAD(P)-binding" evidence="1">
    <location>
        <begin position="6"/>
        <end position="183"/>
    </location>
</feature>
<evidence type="ECO:0000313" key="3">
    <source>
        <dbReference type="Proteomes" id="UP000243778"/>
    </source>
</evidence>
<accession>A0A1H2V954</accession>
<proteinExistence type="predicted"/>
<dbReference type="Proteomes" id="UP000243778">
    <property type="component" value="Unassembled WGS sequence"/>
</dbReference>
<evidence type="ECO:0000259" key="1">
    <source>
        <dbReference type="Pfam" id="PF13460"/>
    </source>
</evidence>
<dbReference type="PANTHER" id="PTHR47129:SF1">
    <property type="entry name" value="NMRA-LIKE DOMAIN-CONTAINING PROTEIN"/>
    <property type="match status" value="1"/>
</dbReference>
<dbReference type="Gene3D" id="3.90.25.10">
    <property type="entry name" value="UDP-galactose 4-epimerase, domain 1"/>
    <property type="match status" value="1"/>
</dbReference>
<sequence>MIVVTGASGQLGRLVIQGLLEKLPAAQVVAAVRDPAKVEAFAALGVQVRQADYDQPSSLERAFAGAEKVLLISSSEVGKRAPQHRAAIAAAGTAGVKLLAYTSLLHADRSPLGLADEHRETEAALADSGVPYVLLRNGWYSENYTAGIPAALQLGALYGCAGEGRIASAGRADYAAAAVAVLTAEQAQAGRVYELAGDTSYSLAELAAEISRQTGKTIPYQDLPQADYQAALQGAGLPDWLAAMLADSDAGASRGALFDDGRQLGRLIGRPTLTLADAVAQQLRG</sequence>
<dbReference type="Gene3D" id="3.40.50.720">
    <property type="entry name" value="NAD(P)-binding Rossmann-like Domain"/>
    <property type="match status" value="1"/>
</dbReference>
<protein>
    <submittedName>
        <fullName evidence="2">NAD(P)H dehydrogenase (Quinone)</fullName>
    </submittedName>
</protein>
<dbReference type="RefSeq" id="WP_090225448.1">
    <property type="nucleotide sequence ID" value="NZ_FNNU01000002.1"/>
</dbReference>
<dbReference type="InterPro" id="IPR036291">
    <property type="entry name" value="NAD(P)-bd_dom_sf"/>
</dbReference>
<organism evidence="2 3">
    <name type="scientific">Pseudomonas kuykendallii</name>
    <dbReference type="NCBI Taxonomy" id="1007099"/>
    <lineage>
        <taxon>Bacteria</taxon>
        <taxon>Pseudomonadati</taxon>
        <taxon>Pseudomonadota</taxon>
        <taxon>Gammaproteobacteria</taxon>
        <taxon>Pseudomonadales</taxon>
        <taxon>Pseudomonadaceae</taxon>
        <taxon>Pseudomonas</taxon>
    </lineage>
</organism>